<evidence type="ECO:0000313" key="1">
    <source>
        <dbReference type="EMBL" id="CDL87035.1"/>
    </source>
</evidence>
<gene>
    <name evidence="1" type="ORF">XCR1_830010</name>
</gene>
<reference evidence="1 2" key="1">
    <citation type="submission" date="2013-11" db="EMBL/GenBank/DDBJ databases">
        <title>Draft genome sequence and annotation of the entomopathogenic bacterium, Xenorhabdus cabanillasi strain JM26.</title>
        <authorList>
            <person name="Gualtieri M."/>
            <person name="Ogier J.C."/>
            <person name="Pages S."/>
            <person name="Givaudan A."/>
            <person name="Gaudriault S."/>
        </authorList>
    </citation>
    <scope>NUCLEOTIDE SEQUENCE [LARGE SCALE GENOMIC DNA]</scope>
    <source>
        <strain evidence="1 2">JM26</strain>
    </source>
</reference>
<dbReference type="Proteomes" id="UP000019197">
    <property type="component" value="Unassembled WGS sequence"/>
</dbReference>
<evidence type="ECO:0000313" key="2">
    <source>
        <dbReference type="Proteomes" id="UP000019197"/>
    </source>
</evidence>
<protein>
    <submittedName>
        <fullName evidence="1">Uncharacterized protein</fullName>
    </submittedName>
</protein>
<dbReference type="AlphaFoldDB" id="W1JBU8"/>
<dbReference type="EMBL" id="CBXE010000479">
    <property type="protein sequence ID" value="CDL87035.1"/>
    <property type="molecule type" value="Genomic_DNA"/>
</dbReference>
<accession>W1JBU8</accession>
<organism evidence="1 2">
    <name type="scientific">Xenorhabdus cabanillasii JM26</name>
    <dbReference type="NCBI Taxonomy" id="1427517"/>
    <lineage>
        <taxon>Bacteria</taxon>
        <taxon>Pseudomonadati</taxon>
        <taxon>Pseudomonadota</taxon>
        <taxon>Gammaproteobacteria</taxon>
        <taxon>Enterobacterales</taxon>
        <taxon>Morganellaceae</taxon>
        <taxon>Xenorhabdus</taxon>
    </lineage>
</organism>
<proteinExistence type="predicted"/>
<name>W1JBU8_9GAMM</name>
<sequence>MATETIDHSTLYRLVEVGAIRAAHVVGTPDGWAVMVNDRTSFSRPTQSASSVV</sequence>
<dbReference type="RefSeq" id="WP_176551360.1">
    <property type="nucleotide sequence ID" value="NZ_CAWLVK010000479.1"/>
</dbReference>
<comment type="caution">
    <text evidence="1">The sequence shown here is derived from an EMBL/GenBank/DDBJ whole genome shotgun (WGS) entry which is preliminary data.</text>
</comment>